<evidence type="ECO:0000313" key="3">
    <source>
        <dbReference type="Proteomes" id="UP000194161"/>
    </source>
</evidence>
<proteinExistence type="predicted"/>
<feature type="compositionally biased region" description="Basic and acidic residues" evidence="1">
    <location>
        <begin position="20"/>
        <end position="32"/>
    </location>
</feature>
<dbReference type="Proteomes" id="UP000194161">
    <property type="component" value="Chromosome"/>
</dbReference>
<sequence>MEKRSPTPQDPDHQSTSTKTQRDQPDIGHDVQKGLGEANSKDDPAHGGRPRPQLDSPEEKATQFDGNPNPGTDAPPRLFKPRDDTPAILEKKSGPRN</sequence>
<organism evidence="2 3">
    <name type="scientific">Bordetella genomosp. 13</name>
    <dbReference type="NCBI Taxonomy" id="463040"/>
    <lineage>
        <taxon>Bacteria</taxon>
        <taxon>Pseudomonadati</taxon>
        <taxon>Pseudomonadota</taxon>
        <taxon>Betaproteobacteria</taxon>
        <taxon>Burkholderiales</taxon>
        <taxon>Alcaligenaceae</taxon>
        <taxon>Bordetella</taxon>
    </lineage>
</organism>
<feature type="region of interest" description="Disordered" evidence="1">
    <location>
        <begin position="1"/>
        <end position="97"/>
    </location>
</feature>
<accession>A0A1W6ZG78</accession>
<feature type="compositionally biased region" description="Basic and acidic residues" evidence="1">
    <location>
        <begin position="1"/>
        <end position="13"/>
    </location>
</feature>
<evidence type="ECO:0000313" key="2">
    <source>
        <dbReference type="EMBL" id="ARP96413.1"/>
    </source>
</evidence>
<dbReference type="OrthoDB" id="8637286at2"/>
<reference evidence="2 3" key="1">
    <citation type="submission" date="2017-05" db="EMBL/GenBank/DDBJ databases">
        <title>Complete and WGS of Bordetella genogroups.</title>
        <authorList>
            <person name="Spilker T."/>
            <person name="LiPuma J."/>
        </authorList>
    </citation>
    <scope>NUCLEOTIDE SEQUENCE [LARGE SCALE GENOMIC DNA]</scope>
    <source>
        <strain evidence="2 3">AU7206</strain>
    </source>
</reference>
<feature type="compositionally biased region" description="Basic and acidic residues" evidence="1">
    <location>
        <begin position="80"/>
        <end position="97"/>
    </location>
</feature>
<name>A0A1W6ZG78_9BORD</name>
<dbReference type="STRING" id="463040.CAL15_19795"/>
<keyword evidence="3" id="KW-1185">Reference proteome</keyword>
<gene>
    <name evidence="2" type="ORF">CAL15_19795</name>
</gene>
<evidence type="ECO:0000256" key="1">
    <source>
        <dbReference type="SAM" id="MobiDB-lite"/>
    </source>
</evidence>
<dbReference type="KEGG" id="bgm:CAL15_19795"/>
<dbReference type="EMBL" id="CP021111">
    <property type="protein sequence ID" value="ARP96413.1"/>
    <property type="molecule type" value="Genomic_DNA"/>
</dbReference>
<protein>
    <submittedName>
        <fullName evidence="2">Uncharacterized protein</fullName>
    </submittedName>
</protein>
<dbReference type="AlphaFoldDB" id="A0A1W6ZG78"/>
<dbReference type="RefSeq" id="WP_086080065.1">
    <property type="nucleotide sequence ID" value="NZ_CP021111.1"/>
</dbReference>